<dbReference type="Proteomes" id="UP000265520">
    <property type="component" value="Unassembled WGS sequence"/>
</dbReference>
<comment type="caution">
    <text evidence="2">The sequence shown here is derived from an EMBL/GenBank/DDBJ whole genome shotgun (WGS) entry which is preliminary data.</text>
</comment>
<organism evidence="2 3">
    <name type="scientific">Trifolium medium</name>
    <dbReference type="NCBI Taxonomy" id="97028"/>
    <lineage>
        <taxon>Eukaryota</taxon>
        <taxon>Viridiplantae</taxon>
        <taxon>Streptophyta</taxon>
        <taxon>Embryophyta</taxon>
        <taxon>Tracheophyta</taxon>
        <taxon>Spermatophyta</taxon>
        <taxon>Magnoliopsida</taxon>
        <taxon>eudicotyledons</taxon>
        <taxon>Gunneridae</taxon>
        <taxon>Pentapetalae</taxon>
        <taxon>rosids</taxon>
        <taxon>fabids</taxon>
        <taxon>Fabales</taxon>
        <taxon>Fabaceae</taxon>
        <taxon>Papilionoideae</taxon>
        <taxon>50 kb inversion clade</taxon>
        <taxon>NPAAA clade</taxon>
        <taxon>Hologalegina</taxon>
        <taxon>IRL clade</taxon>
        <taxon>Trifolieae</taxon>
        <taxon>Trifolium</taxon>
    </lineage>
</organism>
<name>A0A392SE18_9FABA</name>
<evidence type="ECO:0000313" key="2">
    <source>
        <dbReference type="EMBL" id="MCI46135.1"/>
    </source>
</evidence>
<feature type="non-terminal residue" evidence="2">
    <location>
        <position position="1"/>
    </location>
</feature>
<sequence>ELIKSGHLRKFLDDAAQGKTVMPKQQRRQPENRSDGNRGEEKVKITVNTIAGGFAGGGE</sequence>
<keyword evidence="3" id="KW-1185">Reference proteome</keyword>
<evidence type="ECO:0000256" key="1">
    <source>
        <dbReference type="SAM" id="MobiDB-lite"/>
    </source>
</evidence>
<accession>A0A392SE18</accession>
<dbReference type="EMBL" id="LXQA010353165">
    <property type="protein sequence ID" value="MCI46135.1"/>
    <property type="molecule type" value="Genomic_DNA"/>
</dbReference>
<feature type="compositionally biased region" description="Basic and acidic residues" evidence="1">
    <location>
        <begin position="28"/>
        <end position="41"/>
    </location>
</feature>
<proteinExistence type="predicted"/>
<reference evidence="2 3" key="1">
    <citation type="journal article" date="2018" name="Front. Plant Sci.">
        <title>Red Clover (Trifolium pratense) and Zigzag Clover (T. medium) - A Picture of Genomic Similarities and Differences.</title>
        <authorList>
            <person name="Dluhosova J."/>
            <person name="Istvanek J."/>
            <person name="Nedelnik J."/>
            <person name="Repkova J."/>
        </authorList>
    </citation>
    <scope>NUCLEOTIDE SEQUENCE [LARGE SCALE GENOMIC DNA]</scope>
    <source>
        <strain evidence="3">cv. 10/8</strain>
        <tissue evidence="2">Leaf</tissue>
    </source>
</reference>
<protein>
    <submittedName>
        <fullName evidence="2">Uncharacterized protein</fullName>
    </submittedName>
</protein>
<feature type="region of interest" description="Disordered" evidence="1">
    <location>
        <begin position="1"/>
        <end position="41"/>
    </location>
</feature>
<evidence type="ECO:0000313" key="3">
    <source>
        <dbReference type="Proteomes" id="UP000265520"/>
    </source>
</evidence>
<dbReference type="AlphaFoldDB" id="A0A392SE18"/>